<reference evidence="2" key="1">
    <citation type="submission" date="2022-11" db="UniProtKB">
        <authorList>
            <consortium name="WormBaseParasite"/>
        </authorList>
    </citation>
    <scope>IDENTIFICATION</scope>
</reference>
<dbReference type="AlphaFoldDB" id="A0A915LAS2"/>
<dbReference type="WBParaSite" id="nRc.2.0.1.t47463-RA">
    <property type="protein sequence ID" value="nRc.2.0.1.t47463-RA"/>
    <property type="gene ID" value="nRc.2.0.1.g47463"/>
</dbReference>
<organism evidence="1 2">
    <name type="scientific">Romanomermis culicivorax</name>
    <name type="common">Nematode worm</name>
    <dbReference type="NCBI Taxonomy" id="13658"/>
    <lineage>
        <taxon>Eukaryota</taxon>
        <taxon>Metazoa</taxon>
        <taxon>Ecdysozoa</taxon>
        <taxon>Nematoda</taxon>
        <taxon>Enoplea</taxon>
        <taxon>Dorylaimia</taxon>
        <taxon>Mermithida</taxon>
        <taxon>Mermithoidea</taxon>
        <taxon>Mermithidae</taxon>
        <taxon>Romanomermis</taxon>
    </lineage>
</organism>
<protein>
    <submittedName>
        <fullName evidence="2">Uncharacterized protein</fullName>
    </submittedName>
</protein>
<dbReference type="OMA" id="ERWWLEL"/>
<dbReference type="Proteomes" id="UP000887565">
    <property type="component" value="Unplaced"/>
</dbReference>
<evidence type="ECO:0000313" key="1">
    <source>
        <dbReference type="Proteomes" id="UP000887565"/>
    </source>
</evidence>
<evidence type="ECO:0000313" key="2">
    <source>
        <dbReference type="WBParaSite" id="nRc.2.0.1.t47463-RA"/>
    </source>
</evidence>
<proteinExistence type="predicted"/>
<sequence>MTLEKQNNPLKSNNKVERWWLELNNRVNYPIKHCLVDLEIRELADRTIPHHLLSIGYLIRQIAAYDSSLAVGAWNAHIISGHGSPSSHIASNRAVPIETPSATQAAQMYWNAGGRLTEEHDVGVDLLQGARHLARQRHENFWTQMIHYFPDFNIPYLFSCTVNHNYLPLQRSVLLHIYISEQLCNRFVNAP</sequence>
<name>A0A915LAS2_ROMCU</name>
<keyword evidence="1" id="KW-1185">Reference proteome</keyword>
<accession>A0A915LAS2</accession>